<evidence type="ECO:0000313" key="3">
    <source>
        <dbReference type="Proteomes" id="UP000244005"/>
    </source>
</evidence>
<dbReference type="Proteomes" id="UP000244005">
    <property type="component" value="Unassembled WGS sequence"/>
</dbReference>
<reference evidence="3" key="1">
    <citation type="journal article" date="2017" name="Cell">
        <title>Insights into land plant evolution garnered from the Marchantia polymorpha genome.</title>
        <authorList>
            <person name="Bowman J.L."/>
            <person name="Kohchi T."/>
            <person name="Yamato K.T."/>
            <person name="Jenkins J."/>
            <person name="Shu S."/>
            <person name="Ishizaki K."/>
            <person name="Yamaoka S."/>
            <person name="Nishihama R."/>
            <person name="Nakamura Y."/>
            <person name="Berger F."/>
            <person name="Adam C."/>
            <person name="Aki S.S."/>
            <person name="Althoff F."/>
            <person name="Araki T."/>
            <person name="Arteaga-Vazquez M.A."/>
            <person name="Balasubrmanian S."/>
            <person name="Barry K."/>
            <person name="Bauer D."/>
            <person name="Boehm C.R."/>
            <person name="Briginshaw L."/>
            <person name="Caballero-Perez J."/>
            <person name="Catarino B."/>
            <person name="Chen F."/>
            <person name="Chiyoda S."/>
            <person name="Chovatia M."/>
            <person name="Davies K.M."/>
            <person name="Delmans M."/>
            <person name="Demura T."/>
            <person name="Dierschke T."/>
            <person name="Dolan L."/>
            <person name="Dorantes-Acosta A.E."/>
            <person name="Eklund D.M."/>
            <person name="Florent S.N."/>
            <person name="Flores-Sandoval E."/>
            <person name="Fujiyama A."/>
            <person name="Fukuzawa H."/>
            <person name="Galik B."/>
            <person name="Grimanelli D."/>
            <person name="Grimwood J."/>
            <person name="Grossniklaus U."/>
            <person name="Hamada T."/>
            <person name="Haseloff J."/>
            <person name="Hetherington A.J."/>
            <person name="Higo A."/>
            <person name="Hirakawa Y."/>
            <person name="Hundley H.N."/>
            <person name="Ikeda Y."/>
            <person name="Inoue K."/>
            <person name="Inoue S.I."/>
            <person name="Ishida S."/>
            <person name="Jia Q."/>
            <person name="Kakita M."/>
            <person name="Kanazawa T."/>
            <person name="Kawai Y."/>
            <person name="Kawashima T."/>
            <person name="Kennedy M."/>
            <person name="Kinose K."/>
            <person name="Kinoshita T."/>
            <person name="Kohara Y."/>
            <person name="Koide E."/>
            <person name="Komatsu K."/>
            <person name="Kopischke S."/>
            <person name="Kubo M."/>
            <person name="Kyozuka J."/>
            <person name="Lagercrantz U."/>
            <person name="Lin S.S."/>
            <person name="Lindquist E."/>
            <person name="Lipzen A.M."/>
            <person name="Lu C.W."/>
            <person name="De Luna E."/>
            <person name="Martienssen R.A."/>
            <person name="Minamino N."/>
            <person name="Mizutani M."/>
            <person name="Mizutani M."/>
            <person name="Mochizuki N."/>
            <person name="Monte I."/>
            <person name="Mosher R."/>
            <person name="Nagasaki H."/>
            <person name="Nakagami H."/>
            <person name="Naramoto S."/>
            <person name="Nishitani K."/>
            <person name="Ohtani M."/>
            <person name="Okamoto T."/>
            <person name="Okumura M."/>
            <person name="Phillips J."/>
            <person name="Pollak B."/>
            <person name="Reinders A."/>
            <person name="Rovekamp M."/>
            <person name="Sano R."/>
            <person name="Sawa S."/>
            <person name="Schmid M.W."/>
            <person name="Shirakawa M."/>
            <person name="Solano R."/>
            <person name="Spunde A."/>
            <person name="Suetsugu N."/>
            <person name="Sugano S."/>
            <person name="Sugiyama A."/>
            <person name="Sun R."/>
            <person name="Suzuki Y."/>
            <person name="Takenaka M."/>
            <person name="Takezawa D."/>
            <person name="Tomogane H."/>
            <person name="Tsuzuki M."/>
            <person name="Ueda T."/>
            <person name="Umeda M."/>
            <person name="Ward J.M."/>
            <person name="Watanabe Y."/>
            <person name="Yazaki K."/>
            <person name="Yokoyama R."/>
            <person name="Yoshitake Y."/>
            <person name="Yotsui I."/>
            <person name="Zachgo S."/>
            <person name="Schmutz J."/>
        </authorList>
    </citation>
    <scope>NUCLEOTIDE SEQUENCE [LARGE SCALE GENOMIC DNA]</scope>
    <source>
        <strain evidence="3">Tak-1</strain>
    </source>
</reference>
<keyword evidence="1" id="KW-1133">Transmembrane helix</keyword>
<evidence type="ECO:0000256" key="1">
    <source>
        <dbReference type="SAM" id="Phobius"/>
    </source>
</evidence>
<organism evidence="2 3">
    <name type="scientific">Marchantia polymorpha</name>
    <name type="common">Common liverwort</name>
    <name type="synonym">Marchantia aquatica</name>
    <dbReference type="NCBI Taxonomy" id="3197"/>
    <lineage>
        <taxon>Eukaryota</taxon>
        <taxon>Viridiplantae</taxon>
        <taxon>Streptophyta</taxon>
        <taxon>Embryophyta</taxon>
        <taxon>Marchantiophyta</taxon>
        <taxon>Marchantiopsida</taxon>
        <taxon>Marchantiidae</taxon>
        <taxon>Marchantiales</taxon>
        <taxon>Marchantiaceae</taxon>
        <taxon>Marchantia</taxon>
    </lineage>
</organism>
<keyword evidence="1" id="KW-0472">Membrane</keyword>
<sequence>MEEIVKRLIYSEHVLSFDLVGGNQRRVSGEIVAAMAFSLSSALFFVVVKRRRGEITVVTMSDYQRGSKICFDSWSI</sequence>
<protein>
    <submittedName>
        <fullName evidence="2">Uncharacterized protein</fullName>
    </submittedName>
</protein>
<feature type="transmembrane region" description="Helical" evidence="1">
    <location>
        <begin position="31"/>
        <end position="48"/>
    </location>
</feature>
<evidence type="ECO:0000313" key="2">
    <source>
        <dbReference type="EMBL" id="PTQ48842.1"/>
    </source>
</evidence>
<accession>A0A2R6XRX3</accession>
<name>A0A2R6XRX3_MARPO</name>
<dbReference type="Gramene" id="Mp3g15570.1">
    <property type="protein sequence ID" value="Mp3g15570.1.cds1"/>
    <property type="gene ID" value="Mp3g15570"/>
</dbReference>
<proteinExistence type="predicted"/>
<dbReference type="AlphaFoldDB" id="A0A2R6XRX3"/>
<keyword evidence="3" id="KW-1185">Reference proteome</keyword>
<keyword evidence="1" id="KW-0812">Transmembrane</keyword>
<dbReference type="EMBL" id="KZ772676">
    <property type="protein sequence ID" value="PTQ48842.1"/>
    <property type="molecule type" value="Genomic_DNA"/>
</dbReference>
<gene>
    <name evidence="2" type="ORF">MARPO_0004s0115</name>
</gene>